<dbReference type="InterPro" id="IPR010920">
    <property type="entry name" value="LSM_dom_sf"/>
</dbReference>
<evidence type="ECO:0000313" key="13">
    <source>
        <dbReference type="Proteomes" id="UP000244896"/>
    </source>
</evidence>
<evidence type="ECO:0000256" key="2">
    <source>
        <dbReference type="ARBA" id="ARBA00022475"/>
    </source>
</evidence>
<gene>
    <name evidence="12" type="ORF">CKA38_00770</name>
</gene>
<keyword evidence="5 10" id="KW-1133">Transmembrane helix</keyword>
<dbReference type="AlphaFoldDB" id="A0A2U8DZE6"/>
<dbReference type="GO" id="GO:0071470">
    <property type="term" value="P:cellular response to osmotic stress"/>
    <property type="evidence" value="ECO:0007669"/>
    <property type="project" value="InterPro"/>
</dbReference>
<dbReference type="InterPro" id="IPR006685">
    <property type="entry name" value="MscS_channel_2nd"/>
</dbReference>
<dbReference type="GO" id="GO:0008381">
    <property type="term" value="F:mechanosensitive monoatomic ion channel activity"/>
    <property type="evidence" value="ECO:0007669"/>
    <property type="project" value="InterPro"/>
</dbReference>
<dbReference type="Pfam" id="PF00924">
    <property type="entry name" value="MS_channel_2nd"/>
    <property type="match status" value="1"/>
</dbReference>
<feature type="domain" description="Mechanosensitive ion channel MscS" evidence="11">
    <location>
        <begin position="206"/>
        <end position="273"/>
    </location>
</feature>
<keyword evidence="3" id="KW-0997">Cell inner membrane</keyword>
<evidence type="ECO:0000256" key="4">
    <source>
        <dbReference type="ARBA" id="ARBA00022692"/>
    </source>
</evidence>
<feature type="transmembrane region" description="Helical" evidence="10">
    <location>
        <begin position="122"/>
        <end position="145"/>
    </location>
</feature>
<keyword evidence="13" id="KW-1185">Reference proteome</keyword>
<proteinExistence type="predicted"/>
<evidence type="ECO:0000256" key="6">
    <source>
        <dbReference type="ARBA" id="ARBA00023016"/>
    </source>
</evidence>
<feature type="transmembrane region" description="Helical" evidence="10">
    <location>
        <begin position="157"/>
        <end position="180"/>
    </location>
</feature>
<evidence type="ECO:0000256" key="10">
    <source>
        <dbReference type="SAM" id="Phobius"/>
    </source>
</evidence>
<sequence>MADTNTVPATASTDSIEGLSTLFKETLINHGISQETAVLTGTIIAGVCLVLVAFLAYKMVNFIVVRTVHRLIAKTEAKWDDALIESKLIQRFMHLVPAIIISTFNARVFADAPAVAAFADSFVNLYIIAIAVGVIFSAFDTVYLISQRTSLLSGMPLKGVIQAGKLVIALIAAILVLSILLGKSPVYFLSGIGALAAVLMMIFKDAILGFTGGIMLAANKMVSVGDWIEMPSAGADGDVIDVSLTTVKVRNFDNTIVTIPAYSLASGSFKNWRGMSESGGRRIKRSIKVDMKTIRFADEKMLEHWHRIDLLKPYLDAKLAEISEDNKKKGCDLSILGNGRCLTNLGTFRAYCEAYLRAHANIHKKMTLMVRQLDPTEKGIPLELYTFTSDVRWVQYEGIQADIFDHLLSIIGEFGLSVYQTPSSEDVREFKSTLIVKN</sequence>
<evidence type="ECO:0000256" key="5">
    <source>
        <dbReference type="ARBA" id="ARBA00022989"/>
    </source>
</evidence>
<reference evidence="12 13" key="1">
    <citation type="journal article" date="2018" name="Syst. Appl. Microbiol.">
        <title>Ereboglobus luteus gen. nov. sp. nov. from cockroach guts, and new insights into the oxygen relationship of the genera Opitutus and Didymococcus (Verrucomicrobia: Opitutaceae).</title>
        <authorList>
            <person name="Tegtmeier D."/>
            <person name="Belitz A."/>
            <person name="Radek R."/>
            <person name="Heimerl T."/>
            <person name="Brune A."/>
        </authorList>
    </citation>
    <scope>NUCLEOTIDE SEQUENCE [LARGE SCALE GENOMIC DNA]</scope>
    <source>
        <strain evidence="12 13">Ho45</strain>
    </source>
</reference>
<dbReference type="PANTHER" id="PTHR30414">
    <property type="entry name" value="MINICONDUCTANCE MECHANOSENSITIVE CHANNEL YBDG"/>
    <property type="match status" value="1"/>
</dbReference>
<keyword evidence="2" id="KW-1003">Cell membrane</keyword>
<evidence type="ECO:0000256" key="1">
    <source>
        <dbReference type="ARBA" id="ARBA00004429"/>
    </source>
</evidence>
<feature type="transmembrane region" description="Helical" evidence="10">
    <location>
        <begin position="186"/>
        <end position="203"/>
    </location>
</feature>
<keyword evidence="7 10" id="KW-0472">Membrane</keyword>
<organism evidence="12 13">
    <name type="scientific">Ereboglobus luteus</name>
    <dbReference type="NCBI Taxonomy" id="1796921"/>
    <lineage>
        <taxon>Bacteria</taxon>
        <taxon>Pseudomonadati</taxon>
        <taxon>Verrucomicrobiota</taxon>
        <taxon>Opitutia</taxon>
        <taxon>Opitutales</taxon>
        <taxon>Opitutaceae</taxon>
        <taxon>Ereboglobus</taxon>
    </lineage>
</organism>
<feature type="transmembrane region" description="Helical" evidence="10">
    <location>
        <begin position="37"/>
        <end position="57"/>
    </location>
</feature>
<dbReference type="OrthoDB" id="9775207at2"/>
<evidence type="ECO:0000256" key="8">
    <source>
        <dbReference type="ARBA" id="ARBA00093630"/>
    </source>
</evidence>
<dbReference type="RefSeq" id="WP_108823795.1">
    <property type="nucleotide sequence ID" value="NZ_CP023004.1"/>
</dbReference>
<evidence type="ECO:0000256" key="7">
    <source>
        <dbReference type="ARBA" id="ARBA00023136"/>
    </source>
</evidence>
<evidence type="ECO:0000313" key="12">
    <source>
        <dbReference type="EMBL" id="AWI07987.1"/>
    </source>
</evidence>
<evidence type="ECO:0000256" key="9">
    <source>
        <dbReference type="ARBA" id="ARBA00093659"/>
    </source>
</evidence>
<dbReference type="InterPro" id="IPR023408">
    <property type="entry name" value="MscS_beta-dom_sf"/>
</dbReference>
<dbReference type="Gene3D" id="2.30.30.60">
    <property type="match status" value="1"/>
</dbReference>
<dbReference type="GO" id="GO:0005886">
    <property type="term" value="C:plasma membrane"/>
    <property type="evidence" value="ECO:0007669"/>
    <property type="project" value="UniProtKB-SubCell"/>
</dbReference>
<protein>
    <recommendedName>
        <fullName evidence="8">Mechanosensing system component YbdG</fullName>
    </recommendedName>
    <alternativeName>
        <fullName evidence="9">Mechanosensitive channel homolog YbdG</fullName>
    </alternativeName>
</protein>
<name>A0A2U8DZE6_9BACT</name>
<evidence type="ECO:0000256" key="3">
    <source>
        <dbReference type="ARBA" id="ARBA00022519"/>
    </source>
</evidence>
<evidence type="ECO:0000259" key="11">
    <source>
        <dbReference type="Pfam" id="PF00924"/>
    </source>
</evidence>
<dbReference type="PANTHER" id="PTHR30414:SF0">
    <property type="entry name" value="MINICONDUCTANCE MECHANOSENSITIVE CHANNEL YBDG"/>
    <property type="match status" value="1"/>
</dbReference>
<dbReference type="FunFam" id="2.30.30.60:FF:000002">
    <property type="entry name" value="Mechanosensitive ion channel family protein"/>
    <property type="match status" value="1"/>
</dbReference>
<dbReference type="Proteomes" id="UP000244896">
    <property type="component" value="Chromosome"/>
</dbReference>
<dbReference type="InterPro" id="IPR030192">
    <property type="entry name" value="YbdG"/>
</dbReference>
<accession>A0A2U8DZE6</accession>
<dbReference type="SUPFAM" id="SSF50182">
    <property type="entry name" value="Sm-like ribonucleoproteins"/>
    <property type="match status" value="1"/>
</dbReference>
<comment type="subcellular location">
    <subcellularLocation>
        <location evidence="1">Cell inner membrane</location>
        <topology evidence="1">Multi-pass membrane protein</topology>
    </subcellularLocation>
</comment>
<dbReference type="EMBL" id="CP023004">
    <property type="protein sequence ID" value="AWI07987.1"/>
    <property type="molecule type" value="Genomic_DNA"/>
</dbReference>
<dbReference type="KEGG" id="elut:CKA38_00770"/>
<keyword evidence="6" id="KW-0346">Stress response</keyword>
<keyword evidence="4 10" id="KW-0812">Transmembrane</keyword>